<accession>A0A5M9J061</accession>
<dbReference type="Proteomes" id="UP000323425">
    <property type="component" value="Unassembled WGS sequence"/>
</dbReference>
<dbReference type="AlphaFoldDB" id="A0A5M9J061"/>
<dbReference type="EMBL" id="VTFH01000001">
    <property type="protein sequence ID" value="KAA8561185.1"/>
    <property type="molecule type" value="Genomic_DNA"/>
</dbReference>
<protein>
    <submittedName>
        <fullName evidence="1">Uncharacterized protein</fullName>
    </submittedName>
</protein>
<comment type="caution">
    <text evidence="1">The sequence shown here is derived from an EMBL/GenBank/DDBJ whole genome shotgun (WGS) entry which is preliminary data.</text>
</comment>
<gene>
    <name evidence="1" type="ORF">FX985_01235</name>
</gene>
<name>A0A5M9J061_9PSED</name>
<evidence type="ECO:0000313" key="1">
    <source>
        <dbReference type="EMBL" id="KAA8561185.1"/>
    </source>
</evidence>
<proteinExistence type="predicted"/>
<evidence type="ECO:0000313" key="2">
    <source>
        <dbReference type="Proteomes" id="UP000323425"/>
    </source>
</evidence>
<sequence>MTPNLWHFAIIYLKNADKRPINQSPARISLKTLGLNPTTPDKDALQSRELSFSDGYLIFFSRPSRYMAPNDF</sequence>
<reference evidence="1 2" key="1">
    <citation type="journal article" date="2018" name="Plant Biotechnol. Rep.">
        <title>Diversity and antifungal activity of endophytic bacteria associated with Panax ginseng seedlings.</title>
        <authorList>
            <person name="Park J.M."/>
            <person name="Hong C.E."/>
            <person name="Jo S.H."/>
        </authorList>
    </citation>
    <scope>NUCLEOTIDE SEQUENCE [LARGE SCALE GENOMIC DNA]</scope>
    <source>
        <strain evidence="1 2">PgKB38</strain>
    </source>
</reference>
<organism evidence="1 2">
    <name type="scientific">Pseudomonas extremaustralis</name>
    <dbReference type="NCBI Taxonomy" id="359110"/>
    <lineage>
        <taxon>Bacteria</taxon>
        <taxon>Pseudomonadati</taxon>
        <taxon>Pseudomonadota</taxon>
        <taxon>Gammaproteobacteria</taxon>
        <taxon>Pseudomonadales</taxon>
        <taxon>Pseudomonadaceae</taxon>
        <taxon>Pseudomonas</taxon>
    </lineage>
</organism>